<comment type="caution">
    <text evidence="3">The sequence shown here is derived from an EMBL/GenBank/DDBJ whole genome shotgun (WGS) entry which is preliminary data.</text>
</comment>
<feature type="domain" description="Bacterial type II secretion system protein E" evidence="1">
    <location>
        <begin position="156"/>
        <end position="287"/>
    </location>
</feature>
<dbReference type="Gene3D" id="3.30.450.90">
    <property type="match status" value="1"/>
</dbReference>
<dbReference type="InterPro" id="IPR007831">
    <property type="entry name" value="T2SS_GspE_N"/>
</dbReference>
<feature type="domain" description="Type II secretion system protein GspE N-terminal" evidence="2">
    <location>
        <begin position="38"/>
        <end position="89"/>
    </location>
</feature>
<dbReference type="Proteomes" id="UP000629098">
    <property type="component" value="Unassembled WGS sequence"/>
</dbReference>
<keyword evidence="4" id="KW-1185">Reference proteome</keyword>
<evidence type="ECO:0000313" key="3">
    <source>
        <dbReference type="EMBL" id="MBD2776922.1"/>
    </source>
</evidence>
<gene>
    <name evidence="3" type="ORF">ICL16_33950</name>
</gene>
<proteinExistence type="predicted"/>
<dbReference type="Pfam" id="PF00437">
    <property type="entry name" value="T2SSE"/>
    <property type="match status" value="1"/>
</dbReference>
<protein>
    <submittedName>
        <fullName evidence="3">Pilus assembly protein PilB</fullName>
    </submittedName>
</protein>
<name>A0A8J6XP94_9CYAN</name>
<reference evidence="3" key="1">
    <citation type="submission" date="2020-09" db="EMBL/GenBank/DDBJ databases">
        <title>Iningainema tapete sp. nov. (Scytonemataceae, Cyanobacteria) from greenhouses in central Florida (USA) produces two types of nodularin with biosynthetic potential for microcystin-LR and anabaenopeptins.</title>
        <authorList>
            <person name="Berthold D.E."/>
            <person name="Lefler F.W."/>
            <person name="Huang I.-S."/>
            <person name="Abdulla H."/>
            <person name="Zimba P.V."/>
            <person name="Laughinghouse H.D. IV."/>
        </authorList>
    </citation>
    <scope>NUCLEOTIDE SEQUENCE</scope>
    <source>
        <strain evidence="3">BLCCT55</strain>
    </source>
</reference>
<evidence type="ECO:0000259" key="1">
    <source>
        <dbReference type="Pfam" id="PF00437"/>
    </source>
</evidence>
<evidence type="ECO:0000313" key="4">
    <source>
        <dbReference type="Proteomes" id="UP000629098"/>
    </source>
</evidence>
<accession>A0A8J6XP94</accession>
<sequence length="357" mass="40307">MLSSEGKPLSNEAIGKQLLSSTDSQWKQGLDTAQIFRLMESILSFEVCLYHQILPLKVEDNNLQLGMVNPQDNTALNYVCRILSYTNCTILTEAIAAETHRKLLSAYLSYKNTLLNQSTSTPQQAIDDSSTSLPVLQLPPPQQPNTIETLTTLPPKKLLEELLGRVLVGGIGRLFLERRPYHGRILWSENGVLQSVIDKLPLSIFQGVLNEFKRFASLPIATVAEPQQVEKEFLYQKTRVLLRIRVMPGMHGEQATLQVLRGAALKFYQQQQLTRISRDALSISQQLNYKLRELQQRLILNKEVKSGQLEAFAALNQILYNLENQIKALTDFSPIEEGREEAEGRRFFNGGSETTLP</sequence>
<dbReference type="SUPFAM" id="SSF160246">
    <property type="entry name" value="EspE N-terminal domain-like"/>
    <property type="match status" value="1"/>
</dbReference>
<dbReference type="InterPro" id="IPR037257">
    <property type="entry name" value="T2SS_E_N_sf"/>
</dbReference>
<dbReference type="InterPro" id="IPR001482">
    <property type="entry name" value="T2SS/T4SS_dom"/>
</dbReference>
<dbReference type="Pfam" id="PF05157">
    <property type="entry name" value="MshEN"/>
    <property type="match status" value="1"/>
</dbReference>
<evidence type="ECO:0000259" key="2">
    <source>
        <dbReference type="Pfam" id="PF05157"/>
    </source>
</evidence>
<dbReference type="EMBL" id="JACXAE010000100">
    <property type="protein sequence ID" value="MBD2776922.1"/>
    <property type="molecule type" value="Genomic_DNA"/>
</dbReference>
<dbReference type="AlphaFoldDB" id="A0A8J6XP94"/>
<dbReference type="RefSeq" id="WP_190835996.1">
    <property type="nucleotide sequence ID" value="NZ_CAWPPI010000100.1"/>
</dbReference>
<organism evidence="3 4">
    <name type="scientific">Iningainema tapete BLCC-T55</name>
    <dbReference type="NCBI Taxonomy" id="2748662"/>
    <lineage>
        <taxon>Bacteria</taxon>
        <taxon>Bacillati</taxon>
        <taxon>Cyanobacteriota</taxon>
        <taxon>Cyanophyceae</taxon>
        <taxon>Nostocales</taxon>
        <taxon>Scytonemataceae</taxon>
        <taxon>Iningainema tapete</taxon>
    </lineage>
</organism>